<feature type="domain" description="C2H2-type" evidence="8">
    <location>
        <begin position="293"/>
        <end position="321"/>
    </location>
</feature>
<sequence>MSIPGIQPEPTNQSPNSIQVLVNQPENRVRGDIDGSRNRTHVKQEQDEAYLKRVLRSKLPAKPKKNSRGYWWMKRLCCSICGEQFKSTKVRSDHEREVHDNEVKVTIDLLNYYCDCCNWKYGNVSQYRRHMESVHEIDVSPDRRRPKRDLTKIPDLKDPDNYCISCKHTYCSAKDYRSHLKRVHNIVPGIIIKDQVAEPPIYSPDNRCITCEREFSSKVTYRRHLKQFHKMDLAELNSDPDNFDEEKLFCKVCETTFKNYGTFRAHIRITHRAPHITLIQHPDLKPDINDPNLFCAMCDKTYKRKDSYISHLAGHHTDILPELYIGKRVAKAARINVVNSQYCSQCRSIFLSKSLYRMHLKKIHGTKLIDTKPDPEDPNSHCAPCNKTYSHKSVYRKHLLDLHSMDLAPLTNCLVIKDRIPTVDTANSYCNVCDKSYTPKFYFTHLLRVHGLDAAPARLGRNDVNRFQAPIIDRENSYCSACDKVYKNKGAYRNHLIRVHGITPPRLPSKILKTNHDIIPDINDANNYCASCDRTYVNPGSYRLHLTGIHKMRIKRVKQEGSDELFNVLVDDTSL</sequence>
<reference evidence="9 10" key="1">
    <citation type="submission" date="2024-04" db="EMBL/GenBank/DDBJ databases">
        <title>genome sequences of Mucor flavus KT1a and Helicostylum pulchrum KT1b strains isolation_sourced from the surface of a dry-aged beef.</title>
        <authorList>
            <person name="Toyotome T."/>
            <person name="Hosono M."/>
            <person name="Torimaru M."/>
            <person name="Fukuda K."/>
            <person name="Mikami N."/>
        </authorList>
    </citation>
    <scope>NUCLEOTIDE SEQUENCE [LARGE SCALE GENOMIC DNA]</scope>
    <source>
        <strain evidence="9 10">KT1b</strain>
    </source>
</reference>
<evidence type="ECO:0000256" key="3">
    <source>
        <dbReference type="ARBA" id="ARBA00022737"/>
    </source>
</evidence>
<evidence type="ECO:0000256" key="4">
    <source>
        <dbReference type="ARBA" id="ARBA00022771"/>
    </source>
</evidence>
<evidence type="ECO:0000256" key="5">
    <source>
        <dbReference type="ARBA" id="ARBA00022833"/>
    </source>
</evidence>
<keyword evidence="5" id="KW-0862">Zinc</keyword>
<gene>
    <name evidence="9" type="ORF">HPULCUR_009431</name>
</gene>
<keyword evidence="2" id="KW-0479">Metal-binding</keyword>
<dbReference type="Proteomes" id="UP001476247">
    <property type="component" value="Unassembled WGS sequence"/>
</dbReference>
<evidence type="ECO:0000256" key="2">
    <source>
        <dbReference type="ARBA" id="ARBA00022723"/>
    </source>
</evidence>
<name>A0ABP9YAG3_9FUNG</name>
<dbReference type="EMBL" id="BAABUJ010000031">
    <property type="protein sequence ID" value="GAA5803946.1"/>
    <property type="molecule type" value="Genomic_DNA"/>
</dbReference>
<feature type="domain" description="C2H2-type" evidence="8">
    <location>
        <begin position="76"/>
        <end position="104"/>
    </location>
</feature>
<feature type="domain" description="C2H2-type" evidence="8">
    <location>
        <begin position="206"/>
        <end position="234"/>
    </location>
</feature>
<accession>A0ABP9YAG3</accession>
<evidence type="ECO:0000256" key="1">
    <source>
        <dbReference type="ARBA" id="ARBA00004123"/>
    </source>
</evidence>
<evidence type="ECO:0000256" key="7">
    <source>
        <dbReference type="PROSITE-ProRule" id="PRU00042"/>
    </source>
</evidence>
<keyword evidence="4 7" id="KW-0863">Zinc-finger</keyword>
<proteinExistence type="predicted"/>
<evidence type="ECO:0000256" key="6">
    <source>
        <dbReference type="ARBA" id="ARBA00023242"/>
    </source>
</evidence>
<organism evidence="9 10">
    <name type="scientific">Helicostylum pulchrum</name>
    <dbReference type="NCBI Taxonomy" id="562976"/>
    <lineage>
        <taxon>Eukaryota</taxon>
        <taxon>Fungi</taxon>
        <taxon>Fungi incertae sedis</taxon>
        <taxon>Mucoromycota</taxon>
        <taxon>Mucoromycotina</taxon>
        <taxon>Mucoromycetes</taxon>
        <taxon>Mucorales</taxon>
        <taxon>Mucorineae</taxon>
        <taxon>Mucoraceae</taxon>
        <taxon>Helicostylum</taxon>
    </lineage>
</organism>
<protein>
    <recommendedName>
        <fullName evidence="8">C2H2-type domain-containing protein</fullName>
    </recommendedName>
</protein>
<dbReference type="PROSITE" id="PS00028">
    <property type="entry name" value="ZINC_FINGER_C2H2_1"/>
    <property type="match status" value="9"/>
</dbReference>
<evidence type="ECO:0000313" key="10">
    <source>
        <dbReference type="Proteomes" id="UP001476247"/>
    </source>
</evidence>
<dbReference type="PANTHER" id="PTHR24406">
    <property type="entry name" value="TRANSCRIPTIONAL REPRESSOR CTCFL-RELATED"/>
    <property type="match status" value="1"/>
</dbReference>
<keyword evidence="6" id="KW-0539">Nucleus</keyword>
<dbReference type="SMART" id="SM00355">
    <property type="entry name" value="ZnF_C2H2"/>
    <property type="match status" value="11"/>
</dbReference>
<comment type="subcellular location">
    <subcellularLocation>
        <location evidence="1">Nucleus</location>
    </subcellularLocation>
</comment>
<keyword evidence="3" id="KW-0677">Repeat</keyword>
<keyword evidence="10" id="KW-1185">Reference proteome</keyword>
<dbReference type="PROSITE" id="PS50157">
    <property type="entry name" value="ZINC_FINGER_C2H2_2"/>
    <property type="match status" value="3"/>
</dbReference>
<dbReference type="InterPro" id="IPR050888">
    <property type="entry name" value="ZnF_C2H2-type_TF"/>
</dbReference>
<evidence type="ECO:0000259" key="8">
    <source>
        <dbReference type="PROSITE" id="PS50157"/>
    </source>
</evidence>
<evidence type="ECO:0000313" key="9">
    <source>
        <dbReference type="EMBL" id="GAA5803946.1"/>
    </source>
</evidence>
<dbReference type="Pfam" id="PF00096">
    <property type="entry name" value="zf-C2H2"/>
    <property type="match status" value="1"/>
</dbReference>
<dbReference type="Pfam" id="PF12874">
    <property type="entry name" value="zf-met"/>
    <property type="match status" value="3"/>
</dbReference>
<dbReference type="Gene3D" id="3.30.160.60">
    <property type="entry name" value="Classic Zinc Finger"/>
    <property type="match status" value="3"/>
</dbReference>
<dbReference type="InterPro" id="IPR013087">
    <property type="entry name" value="Znf_C2H2_type"/>
</dbReference>
<comment type="caution">
    <text evidence="9">The sequence shown here is derived from an EMBL/GenBank/DDBJ whole genome shotgun (WGS) entry which is preliminary data.</text>
</comment>